<dbReference type="SUPFAM" id="SSF50475">
    <property type="entry name" value="FMN-binding split barrel"/>
    <property type="match status" value="1"/>
</dbReference>
<comment type="caution">
    <text evidence="2">The sequence shown here is derived from an EMBL/GenBank/DDBJ whole genome shotgun (WGS) entry which is preliminary data.</text>
</comment>
<dbReference type="AlphaFoldDB" id="A0A934WQW6"/>
<reference evidence="2" key="1">
    <citation type="submission" date="2021-01" db="EMBL/GenBank/DDBJ databases">
        <title>Genome public.</title>
        <authorList>
            <person name="Liu C."/>
            <person name="Sun Q."/>
        </authorList>
    </citation>
    <scope>NUCLEOTIDE SEQUENCE</scope>
    <source>
        <strain evidence="2">M6</strain>
    </source>
</reference>
<accession>A0A934WQW6</accession>
<keyword evidence="3" id="KW-1185">Reference proteome</keyword>
<evidence type="ECO:0000313" key="3">
    <source>
        <dbReference type="Proteomes" id="UP000633365"/>
    </source>
</evidence>
<gene>
    <name evidence="2" type="ORF">JKK62_01320</name>
</gene>
<sequence length="130" mass="14331">MSKVSDFLNEAGVFFMATADGNQPKLRPLGAHMEADGKIIFGVGDFKNVYRQMKANPLVEIVACKPDGHWLRYTGKAVFETDGNYADQMIKAAGLEKIYNEQTGNKLMTFHLENASAVDIPVMGEGENLM</sequence>
<dbReference type="RefSeq" id="WP_201426617.1">
    <property type="nucleotide sequence ID" value="NZ_JAEQMG010000023.1"/>
</dbReference>
<evidence type="ECO:0000313" key="2">
    <source>
        <dbReference type="EMBL" id="MBK6087307.1"/>
    </source>
</evidence>
<dbReference type="EMBL" id="JAEQMG010000023">
    <property type="protein sequence ID" value="MBK6087307.1"/>
    <property type="molecule type" value="Genomic_DNA"/>
</dbReference>
<proteinExistence type="predicted"/>
<dbReference type="InterPro" id="IPR011576">
    <property type="entry name" value="Pyridox_Oxase_N"/>
</dbReference>
<evidence type="ECO:0000259" key="1">
    <source>
        <dbReference type="Pfam" id="PF01243"/>
    </source>
</evidence>
<protein>
    <submittedName>
        <fullName evidence="2">Pyridoxamine 5'-phosphate oxidase family protein</fullName>
    </submittedName>
</protein>
<dbReference type="Proteomes" id="UP000633365">
    <property type="component" value="Unassembled WGS sequence"/>
</dbReference>
<organism evidence="2 3">
    <name type="scientific">Ruminococcus difficilis</name>
    <dbReference type="NCBI Taxonomy" id="2763069"/>
    <lineage>
        <taxon>Bacteria</taxon>
        <taxon>Bacillati</taxon>
        <taxon>Bacillota</taxon>
        <taxon>Clostridia</taxon>
        <taxon>Eubacteriales</taxon>
        <taxon>Oscillospiraceae</taxon>
        <taxon>Ruminococcus</taxon>
    </lineage>
</organism>
<dbReference type="Pfam" id="PF01243">
    <property type="entry name" value="PNPOx_N"/>
    <property type="match status" value="1"/>
</dbReference>
<feature type="domain" description="Pyridoxamine 5'-phosphate oxidase N-terminal" evidence="1">
    <location>
        <begin position="3"/>
        <end position="100"/>
    </location>
</feature>
<name>A0A934WQW6_9FIRM</name>
<dbReference type="InterPro" id="IPR012349">
    <property type="entry name" value="Split_barrel_FMN-bd"/>
</dbReference>
<dbReference type="Gene3D" id="2.30.110.10">
    <property type="entry name" value="Electron Transport, Fmn-binding Protein, Chain A"/>
    <property type="match status" value="1"/>
</dbReference>